<dbReference type="PRINTS" id="PR01727">
    <property type="entry name" value="DNABINDINGHU"/>
</dbReference>
<dbReference type="eggNOG" id="COG0776">
    <property type="taxonomic scope" value="Bacteria"/>
</dbReference>
<comment type="similarity">
    <text evidence="1 4">Belongs to the bacterial histone-like protein family.</text>
</comment>
<evidence type="ECO:0000256" key="5">
    <source>
        <dbReference type="SAM" id="MobiDB-lite"/>
    </source>
</evidence>
<dbReference type="STRING" id="580332.Slit_0209"/>
<dbReference type="HOGENOM" id="CLU_105066_3_1_4"/>
<evidence type="ECO:0000313" key="7">
    <source>
        <dbReference type="Proteomes" id="UP000001625"/>
    </source>
</evidence>
<dbReference type="PANTHER" id="PTHR33175">
    <property type="entry name" value="DNA-BINDING PROTEIN HU"/>
    <property type="match status" value="1"/>
</dbReference>
<organism evidence="6 7">
    <name type="scientific">Sideroxydans lithotrophicus (strain ES-1)</name>
    <dbReference type="NCBI Taxonomy" id="580332"/>
    <lineage>
        <taxon>Bacteria</taxon>
        <taxon>Pseudomonadati</taxon>
        <taxon>Pseudomonadota</taxon>
        <taxon>Betaproteobacteria</taxon>
        <taxon>Nitrosomonadales</taxon>
        <taxon>Gallionellaceae</taxon>
        <taxon>Sideroxydans</taxon>
    </lineage>
</organism>
<dbReference type="GO" id="GO:0030527">
    <property type="term" value="F:structural constituent of chromatin"/>
    <property type="evidence" value="ECO:0007669"/>
    <property type="project" value="InterPro"/>
</dbReference>
<dbReference type="SMART" id="SM00411">
    <property type="entry name" value="BHL"/>
    <property type="match status" value="1"/>
</dbReference>
<dbReference type="RefSeq" id="WP_013028350.1">
    <property type="nucleotide sequence ID" value="NC_013959.1"/>
</dbReference>
<gene>
    <name evidence="6" type="ordered locus">Slit_0209</name>
</gene>
<dbReference type="EMBL" id="CP001965">
    <property type="protein sequence ID" value="ADE10451.1"/>
    <property type="molecule type" value="Genomic_DNA"/>
</dbReference>
<keyword evidence="2" id="KW-0226">DNA condensation</keyword>
<evidence type="ECO:0000256" key="2">
    <source>
        <dbReference type="ARBA" id="ARBA00023067"/>
    </source>
</evidence>
<evidence type="ECO:0000256" key="4">
    <source>
        <dbReference type="RuleBase" id="RU003939"/>
    </source>
</evidence>
<keyword evidence="3 6" id="KW-0238">DNA-binding</keyword>
<dbReference type="SUPFAM" id="SSF47729">
    <property type="entry name" value="IHF-like DNA-binding proteins"/>
    <property type="match status" value="1"/>
</dbReference>
<dbReference type="GO" id="GO:0003677">
    <property type="term" value="F:DNA binding"/>
    <property type="evidence" value="ECO:0007669"/>
    <property type="project" value="UniProtKB-KW"/>
</dbReference>
<dbReference type="OrthoDB" id="9799835at2"/>
<protein>
    <submittedName>
        <fullName evidence="6">Histone family protein DNA-binding protein</fullName>
    </submittedName>
</protein>
<evidence type="ECO:0000256" key="3">
    <source>
        <dbReference type="ARBA" id="ARBA00023125"/>
    </source>
</evidence>
<feature type="region of interest" description="Disordered" evidence="5">
    <location>
        <begin position="57"/>
        <end position="78"/>
    </location>
</feature>
<dbReference type="AlphaFoldDB" id="D5CUB6"/>
<reference evidence="6 7" key="1">
    <citation type="submission" date="2010-03" db="EMBL/GenBank/DDBJ databases">
        <title>Complete sequence of Sideroxydans lithotrophicus ES-1.</title>
        <authorList>
            <consortium name="US DOE Joint Genome Institute"/>
            <person name="Lucas S."/>
            <person name="Copeland A."/>
            <person name="Lapidus A."/>
            <person name="Cheng J.-F."/>
            <person name="Bruce D."/>
            <person name="Goodwin L."/>
            <person name="Pitluck S."/>
            <person name="Munk A.C."/>
            <person name="Detter J.C."/>
            <person name="Han C."/>
            <person name="Tapia R."/>
            <person name="Larimer F."/>
            <person name="Land M."/>
            <person name="Hauser L."/>
            <person name="Kyrpides N."/>
            <person name="Ivanova N."/>
            <person name="Emerson D."/>
            <person name="Woyke T."/>
        </authorList>
    </citation>
    <scope>NUCLEOTIDE SEQUENCE [LARGE SCALE GENOMIC DNA]</scope>
    <source>
        <strain evidence="6 7">ES-1</strain>
    </source>
</reference>
<dbReference type="InterPro" id="IPR010992">
    <property type="entry name" value="IHF-like_DNA-bd_dom_sf"/>
</dbReference>
<dbReference type="PANTHER" id="PTHR33175:SF3">
    <property type="entry name" value="DNA-BINDING PROTEIN HU-BETA"/>
    <property type="match status" value="1"/>
</dbReference>
<sequence>MNQAELINAIAANAPNNSTSKTTVKAVLDELAKVASAELKAGNEVTLPGLGKLTVKKSAARKGRNPATGAEMDIPAKTKPHFSAAKALKDAVA</sequence>
<dbReference type="GO" id="GO:0005829">
    <property type="term" value="C:cytosol"/>
    <property type="evidence" value="ECO:0007669"/>
    <property type="project" value="TreeGrafter"/>
</dbReference>
<dbReference type="GO" id="GO:0030261">
    <property type="term" value="P:chromosome condensation"/>
    <property type="evidence" value="ECO:0007669"/>
    <property type="project" value="UniProtKB-KW"/>
</dbReference>
<accession>D5CUB6</accession>
<evidence type="ECO:0000313" key="6">
    <source>
        <dbReference type="EMBL" id="ADE10451.1"/>
    </source>
</evidence>
<dbReference type="InterPro" id="IPR000119">
    <property type="entry name" value="Hist_DNA-bd"/>
</dbReference>
<evidence type="ECO:0000256" key="1">
    <source>
        <dbReference type="ARBA" id="ARBA00010529"/>
    </source>
</evidence>
<dbReference type="Proteomes" id="UP000001625">
    <property type="component" value="Chromosome"/>
</dbReference>
<dbReference type="Gene3D" id="4.10.520.10">
    <property type="entry name" value="IHF-like DNA-binding proteins"/>
    <property type="match status" value="1"/>
</dbReference>
<proteinExistence type="inferred from homology"/>
<dbReference type="CDD" id="cd00591">
    <property type="entry name" value="HU_IHF"/>
    <property type="match status" value="1"/>
</dbReference>
<dbReference type="KEGG" id="slt:Slit_0209"/>
<dbReference type="Pfam" id="PF00216">
    <property type="entry name" value="Bac_DNA_binding"/>
    <property type="match status" value="1"/>
</dbReference>
<name>D5CUB6_SIDLE</name>
<keyword evidence="7" id="KW-1185">Reference proteome</keyword>